<evidence type="ECO:0000313" key="2">
    <source>
        <dbReference type="Proteomes" id="UP001501598"/>
    </source>
</evidence>
<reference evidence="2" key="1">
    <citation type="journal article" date="2019" name="Int. J. Syst. Evol. Microbiol.">
        <title>The Global Catalogue of Microorganisms (GCM) 10K type strain sequencing project: providing services to taxonomists for standard genome sequencing and annotation.</title>
        <authorList>
            <consortium name="The Broad Institute Genomics Platform"/>
            <consortium name="The Broad Institute Genome Sequencing Center for Infectious Disease"/>
            <person name="Wu L."/>
            <person name="Ma J."/>
        </authorList>
    </citation>
    <scope>NUCLEOTIDE SEQUENCE [LARGE SCALE GENOMIC DNA]</scope>
    <source>
        <strain evidence="2">JCM 17906</strain>
    </source>
</reference>
<name>A0ABP8RKR0_9PSEU</name>
<dbReference type="Proteomes" id="UP001501598">
    <property type="component" value="Unassembled WGS sequence"/>
</dbReference>
<gene>
    <name evidence="1" type="ORF">GCM10023175_15390</name>
</gene>
<accession>A0ABP8RKR0</accession>
<evidence type="ECO:0000313" key="1">
    <source>
        <dbReference type="EMBL" id="GAA4541456.1"/>
    </source>
</evidence>
<comment type="caution">
    <text evidence="1">The sequence shown here is derived from an EMBL/GenBank/DDBJ whole genome shotgun (WGS) entry which is preliminary data.</text>
</comment>
<protein>
    <recommendedName>
        <fullName evidence="3">Transposase IS116/IS110/IS902 family protein</fullName>
    </recommendedName>
</protein>
<organism evidence="1 2">
    <name type="scientific">Pseudonocardia xishanensis</name>
    <dbReference type="NCBI Taxonomy" id="630995"/>
    <lineage>
        <taxon>Bacteria</taxon>
        <taxon>Bacillati</taxon>
        <taxon>Actinomycetota</taxon>
        <taxon>Actinomycetes</taxon>
        <taxon>Pseudonocardiales</taxon>
        <taxon>Pseudonocardiaceae</taxon>
        <taxon>Pseudonocardia</taxon>
    </lineage>
</organism>
<dbReference type="EMBL" id="BAABGT010000024">
    <property type="protein sequence ID" value="GAA4541456.1"/>
    <property type="molecule type" value="Genomic_DNA"/>
</dbReference>
<sequence length="74" mass="7788">MLAVVRHTNATAATAVSAVIGPSTHWTQVIGRTSPSNSRQKARLLVGSTPNGLAAVRDLVAWPENKALNERSAL</sequence>
<proteinExistence type="predicted"/>
<evidence type="ECO:0008006" key="3">
    <source>
        <dbReference type="Google" id="ProtNLM"/>
    </source>
</evidence>
<keyword evidence="2" id="KW-1185">Reference proteome</keyword>